<dbReference type="GO" id="GO:0042823">
    <property type="term" value="P:pyridoxal phosphate biosynthetic process"/>
    <property type="evidence" value="ECO:0007669"/>
    <property type="project" value="UniProtKB-UniRule"/>
</dbReference>
<keyword evidence="7" id="KW-0170">Cobalt</keyword>
<comment type="catalytic activity">
    <reaction evidence="7">
        <text>4-(phosphooxy)-L-threonine + NAD(+) = 3-amino-2-oxopropyl phosphate + CO2 + NADH</text>
        <dbReference type="Rhea" id="RHEA:32275"/>
        <dbReference type="ChEBI" id="CHEBI:16526"/>
        <dbReference type="ChEBI" id="CHEBI:57279"/>
        <dbReference type="ChEBI" id="CHEBI:57540"/>
        <dbReference type="ChEBI" id="CHEBI:57945"/>
        <dbReference type="ChEBI" id="CHEBI:58452"/>
        <dbReference type="EC" id="1.1.1.262"/>
    </reaction>
</comment>
<evidence type="ECO:0000256" key="3">
    <source>
        <dbReference type="ARBA" id="ARBA00022857"/>
    </source>
</evidence>
<evidence type="ECO:0000313" key="9">
    <source>
        <dbReference type="Proteomes" id="UP000291301"/>
    </source>
</evidence>
<keyword evidence="7" id="KW-0862">Zinc</keyword>
<dbReference type="PANTHER" id="PTHR30004:SF6">
    <property type="entry name" value="D-THREONATE 4-PHOSPHATE DEHYDROGENASE"/>
    <property type="match status" value="1"/>
</dbReference>
<feature type="binding site" evidence="7">
    <location>
        <position position="216"/>
    </location>
    <ligand>
        <name>a divalent metal cation</name>
        <dbReference type="ChEBI" id="CHEBI:60240"/>
        <note>ligand shared between dimeric partners</note>
    </ligand>
</feature>
<protein>
    <recommendedName>
        <fullName evidence="7">4-hydroxythreonine-4-phosphate dehydrogenase</fullName>
        <ecNumber evidence="7">1.1.1.262</ecNumber>
    </recommendedName>
    <alternativeName>
        <fullName evidence="7">4-(phosphohydroxy)-L-threonine dehydrogenase</fullName>
    </alternativeName>
</protein>
<gene>
    <name evidence="7 8" type="primary">pdxA</name>
    <name evidence="8" type="ORF">E0D97_09530</name>
</gene>
<dbReference type="GO" id="GO:0005737">
    <property type="term" value="C:cytoplasm"/>
    <property type="evidence" value="ECO:0007669"/>
    <property type="project" value="UniProtKB-SubCell"/>
</dbReference>
<feature type="binding site" evidence="7">
    <location>
        <position position="288"/>
    </location>
    <ligand>
        <name>substrate</name>
    </ligand>
</feature>
<evidence type="ECO:0000256" key="4">
    <source>
        <dbReference type="ARBA" id="ARBA00023002"/>
    </source>
</evidence>
<feature type="binding site" evidence="7">
    <location>
        <position position="279"/>
    </location>
    <ligand>
        <name>substrate</name>
    </ligand>
</feature>
<dbReference type="GO" id="GO:0050570">
    <property type="term" value="F:4-hydroxythreonine-4-phosphate dehydrogenase activity"/>
    <property type="evidence" value="ECO:0007669"/>
    <property type="project" value="UniProtKB-UniRule"/>
</dbReference>
<keyword evidence="1 7" id="KW-0963">Cytoplasm</keyword>
<dbReference type="GO" id="GO:0008270">
    <property type="term" value="F:zinc ion binding"/>
    <property type="evidence" value="ECO:0007669"/>
    <property type="project" value="UniProtKB-UniRule"/>
</dbReference>
<dbReference type="InterPro" id="IPR037510">
    <property type="entry name" value="PdxA"/>
</dbReference>
<comment type="miscellaneous">
    <text evidence="7">The active site is located at the dimer interface.</text>
</comment>
<sequence length="339" mass="35966">MHLPLALTIGDPAGIGPDVIMEAWRRRQHAGLPEFYVLADPDHLRARADALKADIRIESCTPSDASECFRRALPVVRLTHSFSRATGSPDPDNAQGTIESIDRAVTDVLEGRASALVTAPIAKKPLYDAGFRHPGHTEYLAELAARSTGREVTPVMMLAGPKLRTIPVTIHIPLSVVPSQLTTGLIVETCRIADHDLRERFGIPAPRLAVAGLNPHAGEGGALGAEDGAIILPAIEALQRSGIAAKGPLSADTMFHDRARAQYDVAICMYHDQALIPAKALGFDDSVNVTLGLPFIRTSPDHGTAFDLAGSGDAAPDSMIAAIRMAARMASHSTRAKSA</sequence>
<feature type="binding site" evidence="7">
    <location>
        <position position="297"/>
    </location>
    <ligand>
        <name>substrate</name>
    </ligand>
</feature>
<organism evidence="8 9">
    <name type="scientific">Oricola cellulosilytica</name>
    <dbReference type="NCBI Taxonomy" id="1429082"/>
    <lineage>
        <taxon>Bacteria</taxon>
        <taxon>Pseudomonadati</taxon>
        <taxon>Pseudomonadota</taxon>
        <taxon>Alphaproteobacteria</taxon>
        <taxon>Hyphomicrobiales</taxon>
        <taxon>Ahrensiaceae</taxon>
        <taxon>Oricola</taxon>
    </lineage>
</organism>
<keyword evidence="7" id="KW-0460">Magnesium</keyword>
<feature type="binding site" evidence="7">
    <location>
        <position position="137"/>
    </location>
    <ligand>
        <name>substrate</name>
    </ligand>
</feature>
<comment type="subcellular location">
    <subcellularLocation>
        <location evidence="7">Cytoplasm</location>
    </subcellularLocation>
</comment>
<dbReference type="GO" id="GO:0051287">
    <property type="term" value="F:NAD binding"/>
    <property type="evidence" value="ECO:0007669"/>
    <property type="project" value="InterPro"/>
</dbReference>
<evidence type="ECO:0000256" key="6">
    <source>
        <dbReference type="ARBA" id="ARBA00023096"/>
    </source>
</evidence>
<comment type="caution">
    <text evidence="8">The sequence shown here is derived from an EMBL/GenBank/DDBJ whole genome shotgun (WGS) entry which is preliminary data.</text>
</comment>
<dbReference type="GO" id="GO:0000287">
    <property type="term" value="F:magnesium ion binding"/>
    <property type="evidence" value="ECO:0007669"/>
    <property type="project" value="UniProtKB-UniRule"/>
</dbReference>
<feature type="binding site" evidence="7">
    <location>
        <position position="271"/>
    </location>
    <ligand>
        <name>a divalent metal cation</name>
        <dbReference type="ChEBI" id="CHEBI:60240"/>
        <note>ligand shared between dimeric partners</note>
    </ligand>
</feature>
<dbReference type="NCBIfam" id="TIGR00557">
    <property type="entry name" value="pdxA"/>
    <property type="match status" value="1"/>
</dbReference>
<proteinExistence type="inferred from homology"/>
<dbReference type="SUPFAM" id="SSF53659">
    <property type="entry name" value="Isocitrate/Isopropylmalate dehydrogenase-like"/>
    <property type="match status" value="1"/>
</dbReference>
<evidence type="ECO:0000313" key="8">
    <source>
        <dbReference type="EMBL" id="TCD14310.1"/>
    </source>
</evidence>
<keyword evidence="5 7" id="KW-0520">NAD</keyword>
<comment type="cofactor">
    <cofactor evidence="7">
        <name>Zn(2+)</name>
        <dbReference type="ChEBI" id="CHEBI:29105"/>
    </cofactor>
    <cofactor evidence="7">
        <name>Mg(2+)</name>
        <dbReference type="ChEBI" id="CHEBI:18420"/>
    </cofactor>
    <cofactor evidence="7">
        <name>Co(2+)</name>
        <dbReference type="ChEBI" id="CHEBI:48828"/>
    </cofactor>
    <text evidence="7">Binds 1 divalent metal cation per subunit. Can use ions such as Zn(2+), Mg(2+) or Co(2+).</text>
</comment>
<dbReference type="InterPro" id="IPR005255">
    <property type="entry name" value="PdxA_fam"/>
</dbReference>
<dbReference type="Gene3D" id="3.40.718.10">
    <property type="entry name" value="Isopropylmalate Dehydrogenase"/>
    <property type="match status" value="1"/>
</dbReference>
<keyword evidence="6 7" id="KW-0664">Pyridoxine biosynthesis</keyword>
<dbReference type="GO" id="GO:0050897">
    <property type="term" value="F:cobalt ion binding"/>
    <property type="evidence" value="ECO:0007669"/>
    <property type="project" value="UniProtKB-UniRule"/>
</dbReference>
<dbReference type="PANTHER" id="PTHR30004">
    <property type="entry name" value="4-HYDROXYTHREONINE-4-PHOSPHATE DEHYDROGENASE"/>
    <property type="match status" value="1"/>
</dbReference>
<dbReference type="NCBIfam" id="NF003699">
    <property type="entry name" value="PRK05312.1"/>
    <property type="match status" value="1"/>
</dbReference>
<dbReference type="Pfam" id="PF04166">
    <property type="entry name" value="PdxA"/>
    <property type="match status" value="1"/>
</dbReference>
<dbReference type="HAMAP" id="MF_00536">
    <property type="entry name" value="PdxA"/>
    <property type="match status" value="1"/>
</dbReference>
<dbReference type="GO" id="GO:0008615">
    <property type="term" value="P:pyridoxine biosynthetic process"/>
    <property type="evidence" value="ECO:0007669"/>
    <property type="project" value="UniProtKB-UniRule"/>
</dbReference>
<keyword evidence="4 7" id="KW-0560">Oxidoreductase</keyword>
<comment type="function">
    <text evidence="7">Catalyzes the NAD(P)-dependent oxidation of 4-(phosphooxy)-L-threonine (HTP) into 2-amino-3-oxo-4-(phosphooxy)butyric acid which spontaneously decarboxylates to form 3-amino-2-oxopropyl phosphate (AHAP).</text>
</comment>
<dbReference type="Proteomes" id="UP000291301">
    <property type="component" value="Unassembled WGS sequence"/>
</dbReference>
<dbReference type="OrthoDB" id="9801783at2"/>
<name>A0A4R0PAP8_9HYPH</name>
<reference evidence="8 9" key="1">
    <citation type="journal article" date="2015" name="Antonie Van Leeuwenhoek">
        <title>Oricola cellulosilytica gen. nov., sp. nov., a cellulose-degrading bacterium of the family Phyllobacteriaceae isolated from surface seashore water, and emended descriptions of Mesorhizobium loti and Phyllobacterium myrsinacearum.</title>
        <authorList>
            <person name="Hameed A."/>
            <person name="Shahina M."/>
            <person name="Lai W.A."/>
            <person name="Lin S.Y."/>
            <person name="Young L.S."/>
            <person name="Liu Y.C."/>
            <person name="Hsu Y.H."/>
            <person name="Young C.C."/>
        </authorList>
    </citation>
    <scope>NUCLEOTIDE SEQUENCE [LARGE SCALE GENOMIC DNA]</scope>
    <source>
        <strain evidence="8 9">KCTC 52183</strain>
    </source>
</reference>
<comment type="pathway">
    <text evidence="7">Cofactor biosynthesis; pyridoxine 5'-phosphate biosynthesis; pyridoxine 5'-phosphate from D-erythrose 4-phosphate: step 4/5.</text>
</comment>
<comment type="similarity">
    <text evidence="7">Belongs to the PdxA family.</text>
</comment>
<feature type="binding site" evidence="7">
    <location>
        <position position="136"/>
    </location>
    <ligand>
        <name>substrate</name>
    </ligand>
</feature>
<evidence type="ECO:0000256" key="1">
    <source>
        <dbReference type="ARBA" id="ARBA00022490"/>
    </source>
</evidence>
<evidence type="ECO:0000256" key="2">
    <source>
        <dbReference type="ARBA" id="ARBA00022723"/>
    </source>
</evidence>
<dbReference type="AlphaFoldDB" id="A0A4R0PAP8"/>
<dbReference type="EC" id="1.1.1.262" evidence="7"/>
<feature type="binding site" evidence="7">
    <location>
        <position position="171"/>
    </location>
    <ligand>
        <name>a divalent metal cation</name>
        <dbReference type="ChEBI" id="CHEBI:60240"/>
        <note>ligand shared between dimeric partners</note>
    </ligand>
</feature>
<evidence type="ECO:0000256" key="5">
    <source>
        <dbReference type="ARBA" id="ARBA00023027"/>
    </source>
</evidence>
<keyword evidence="2 7" id="KW-0479">Metal-binding</keyword>
<dbReference type="UniPathway" id="UPA00244">
    <property type="reaction ID" value="UER00312"/>
</dbReference>
<comment type="subunit">
    <text evidence="7">Homodimer.</text>
</comment>
<accession>A0A4R0PAP8</accession>
<dbReference type="RefSeq" id="WP_131568213.1">
    <property type="nucleotide sequence ID" value="NZ_JAINFK010000002.1"/>
</dbReference>
<keyword evidence="3 7" id="KW-0521">NADP</keyword>
<dbReference type="EMBL" id="SJST01000003">
    <property type="protein sequence ID" value="TCD14310.1"/>
    <property type="molecule type" value="Genomic_DNA"/>
</dbReference>
<keyword evidence="9" id="KW-1185">Reference proteome</keyword>
<evidence type="ECO:0000256" key="7">
    <source>
        <dbReference type="HAMAP-Rule" id="MF_00536"/>
    </source>
</evidence>